<name>A0AAW9QD18_9BURK</name>
<evidence type="ECO:0000313" key="11">
    <source>
        <dbReference type="Proteomes" id="UP001336250"/>
    </source>
</evidence>
<dbReference type="InterPro" id="IPR003018">
    <property type="entry name" value="GAF"/>
</dbReference>
<dbReference type="EMBL" id="JAZIBG010000014">
    <property type="protein sequence ID" value="MEF7613172.1"/>
    <property type="molecule type" value="Genomic_DNA"/>
</dbReference>
<dbReference type="GO" id="GO:0000155">
    <property type="term" value="F:phosphorelay sensor kinase activity"/>
    <property type="evidence" value="ECO:0007669"/>
    <property type="project" value="InterPro"/>
</dbReference>
<evidence type="ECO:0000259" key="9">
    <source>
        <dbReference type="PROSITE" id="PS50113"/>
    </source>
</evidence>
<feature type="compositionally biased region" description="Polar residues" evidence="6">
    <location>
        <begin position="1"/>
        <end position="15"/>
    </location>
</feature>
<dbReference type="InterPro" id="IPR001789">
    <property type="entry name" value="Sig_transdc_resp-reg_receiver"/>
</dbReference>
<dbReference type="InterPro" id="IPR036097">
    <property type="entry name" value="HisK_dim/P_sf"/>
</dbReference>
<feature type="modified residue" description="4-aspartylphosphate" evidence="4">
    <location>
        <position position="846"/>
    </location>
</feature>
<keyword evidence="10" id="KW-0067">ATP-binding</keyword>
<evidence type="ECO:0000256" key="3">
    <source>
        <dbReference type="ARBA" id="ARBA00022553"/>
    </source>
</evidence>
<evidence type="ECO:0000256" key="2">
    <source>
        <dbReference type="ARBA" id="ARBA00012438"/>
    </source>
</evidence>
<feature type="domain" description="Histidine kinase" evidence="7">
    <location>
        <begin position="553"/>
        <end position="776"/>
    </location>
</feature>
<comment type="catalytic activity">
    <reaction evidence="1">
        <text>ATP + protein L-histidine = ADP + protein N-phospho-L-histidine.</text>
        <dbReference type="EC" id="2.7.13.3"/>
    </reaction>
</comment>
<protein>
    <recommendedName>
        <fullName evidence="2">histidine kinase</fullName>
        <ecNumber evidence="2">2.7.13.3</ecNumber>
    </recommendedName>
</protein>
<dbReference type="SUPFAM" id="SSF55785">
    <property type="entry name" value="PYP-like sensor domain (PAS domain)"/>
    <property type="match status" value="1"/>
</dbReference>
<evidence type="ECO:0000256" key="4">
    <source>
        <dbReference type="PROSITE-ProRule" id="PRU00169"/>
    </source>
</evidence>
<sequence>MNPQHRSTSAGTEPSSGPRLAGTALALDDGPDGIFIGEGEMAQLMKAHDWAATPLGPPAQWPQALKVAIRLLLTSRFEMWLGWGPDVAFFYNDAYRPTLGDKHPRSLAMPTRDLWAEIWPDIEPRLRAVYERGEATWDRALLLVLQRHGYPEETYHTFSYSPLIGDTGRVEGVFCAVTEETQRVLSDRRLTSLRDLAAGLSIAEGRDAVLRAVPRTLAASARDLPFCLGYLFCGDKGAATLGCAGGVAAGHAIAPERLAADDGLWTLGELWRGGDCEVIDIGHLEDRPRGPFDRPPSQAALVPLIGQGMGRPLGALVVGLNPYRRADEHYLGFLRLIAGQIASGLASADVFDARQQANERLATEVKQRTEERDRLRALFQQAPSFMCLLQGPQHVFELVNDAYVQLVGHRSLMGLPVREALPELHGQRYFDLLDEVYRTGTPFIGHSLPVQLQRQPEGALEERRVDVMYQPLMDADGQVTGIFVDGYDVTDQRLAEEALQRFTETLEQRVHDRTAELADALAQLRRESAQREAAQAALRHAQRMEALGALTGGVAHDFNNLLQVVSGNLQLLSRYVADNPRAQDRVQKAMAGVSRGAKLASQLLAFGRRQPLEPKVLHIGRLLRNMDDMLRRTLGEEVEIETVVAGGLWNTFVDPGQIENAVLNLAINARDAMSGPGRLTLEAGNAMLDDEYARMNEDVRPGQYVMLAVSDTGQGIPPELIDRVFEPFFSTKPEGKGTGLGLSMVYGFVKQSGGHVKIYSEVGEGTVVRIYLPRALAQEDVPQGGDEPAQQLGTETVLVVEDDDQVRETVVEMLGELGYRVLKARDAASALTVVESGTPIDLLFTDVVMPGPLRSPELARRARERLPRLAVLFTSGYTENAIVHNGRLDAGVELLSKPYSADALARKVRQVLDRRPA</sequence>
<organism evidence="10 11">
    <name type="scientific">Aquincola agrisoli</name>
    <dbReference type="NCBI Taxonomy" id="3119538"/>
    <lineage>
        <taxon>Bacteria</taxon>
        <taxon>Pseudomonadati</taxon>
        <taxon>Pseudomonadota</taxon>
        <taxon>Betaproteobacteria</taxon>
        <taxon>Burkholderiales</taxon>
        <taxon>Sphaerotilaceae</taxon>
        <taxon>Aquincola</taxon>
    </lineage>
</organism>
<dbReference type="PRINTS" id="PR00344">
    <property type="entry name" value="BCTRLSENSOR"/>
</dbReference>
<dbReference type="RefSeq" id="WP_332288119.1">
    <property type="nucleotide sequence ID" value="NZ_JAZIBG010000014.1"/>
</dbReference>
<feature type="domain" description="PAC" evidence="9">
    <location>
        <begin position="446"/>
        <end position="501"/>
    </location>
</feature>
<dbReference type="PANTHER" id="PTHR43065">
    <property type="entry name" value="SENSOR HISTIDINE KINASE"/>
    <property type="match status" value="1"/>
</dbReference>
<dbReference type="CDD" id="cd18161">
    <property type="entry name" value="REC_hyHK_blue-like"/>
    <property type="match status" value="1"/>
</dbReference>
<dbReference type="InterPro" id="IPR003661">
    <property type="entry name" value="HisK_dim/P_dom"/>
</dbReference>
<dbReference type="Proteomes" id="UP001336250">
    <property type="component" value="Unassembled WGS sequence"/>
</dbReference>
<dbReference type="InterPro" id="IPR036890">
    <property type="entry name" value="HATPase_C_sf"/>
</dbReference>
<dbReference type="Pfam" id="PF13185">
    <property type="entry name" value="GAF_2"/>
    <property type="match status" value="1"/>
</dbReference>
<dbReference type="Gene3D" id="3.30.565.10">
    <property type="entry name" value="Histidine kinase-like ATPase, C-terminal domain"/>
    <property type="match status" value="1"/>
</dbReference>
<evidence type="ECO:0000256" key="5">
    <source>
        <dbReference type="SAM" id="Coils"/>
    </source>
</evidence>
<dbReference type="InterPro" id="IPR003594">
    <property type="entry name" value="HATPase_dom"/>
</dbReference>
<dbReference type="InterPro" id="IPR000700">
    <property type="entry name" value="PAS-assoc_C"/>
</dbReference>
<dbReference type="InterPro" id="IPR013656">
    <property type="entry name" value="PAS_4"/>
</dbReference>
<dbReference type="SUPFAM" id="SSF47384">
    <property type="entry name" value="Homodimeric domain of signal transducing histidine kinase"/>
    <property type="match status" value="1"/>
</dbReference>
<dbReference type="Gene3D" id="1.10.287.130">
    <property type="match status" value="1"/>
</dbReference>
<dbReference type="AlphaFoldDB" id="A0AAW9QD18"/>
<dbReference type="CDD" id="cd16919">
    <property type="entry name" value="HATPase_CckA-like"/>
    <property type="match status" value="1"/>
</dbReference>
<dbReference type="Gene3D" id="3.40.50.2300">
    <property type="match status" value="1"/>
</dbReference>
<feature type="coiled-coil region" evidence="5">
    <location>
        <begin position="517"/>
        <end position="544"/>
    </location>
</feature>
<dbReference type="PROSITE" id="PS50110">
    <property type="entry name" value="RESPONSE_REGULATORY"/>
    <property type="match status" value="1"/>
</dbReference>
<reference evidence="10 11" key="1">
    <citation type="submission" date="2024-02" db="EMBL/GenBank/DDBJ databases">
        <title>Genome sequence of Aquincola sp. MAHUQ-54.</title>
        <authorList>
            <person name="Huq M.A."/>
        </authorList>
    </citation>
    <scope>NUCLEOTIDE SEQUENCE [LARGE SCALE GENOMIC DNA]</scope>
    <source>
        <strain evidence="10 11">MAHUQ-54</strain>
    </source>
</reference>
<dbReference type="Pfam" id="PF02518">
    <property type="entry name" value="HATPase_c"/>
    <property type="match status" value="1"/>
</dbReference>
<evidence type="ECO:0000256" key="6">
    <source>
        <dbReference type="SAM" id="MobiDB-lite"/>
    </source>
</evidence>
<feature type="region of interest" description="Disordered" evidence="6">
    <location>
        <begin position="1"/>
        <end position="23"/>
    </location>
</feature>
<evidence type="ECO:0000259" key="8">
    <source>
        <dbReference type="PROSITE" id="PS50110"/>
    </source>
</evidence>
<dbReference type="SMART" id="SM00448">
    <property type="entry name" value="REC"/>
    <property type="match status" value="1"/>
</dbReference>
<dbReference type="InterPro" id="IPR011006">
    <property type="entry name" value="CheY-like_superfamily"/>
</dbReference>
<dbReference type="PANTHER" id="PTHR43065:SF49">
    <property type="entry name" value="HISTIDINE KINASE"/>
    <property type="match status" value="1"/>
</dbReference>
<accession>A0AAW9QD18</accession>
<dbReference type="SMART" id="SM00388">
    <property type="entry name" value="HisKA"/>
    <property type="match status" value="1"/>
</dbReference>
<dbReference type="InterPro" id="IPR004358">
    <property type="entry name" value="Sig_transdc_His_kin-like_C"/>
</dbReference>
<keyword evidence="11" id="KW-1185">Reference proteome</keyword>
<dbReference type="SUPFAM" id="SSF55874">
    <property type="entry name" value="ATPase domain of HSP90 chaperone/DNA topoisomerase II/histidine kinase"/>
    <property type="match status" value="1"/>
</dbReference>
<comment type="caution">
    <text evidence="10">The sequence shown here is derived from an EMBL/GenBank/DDBJ whole genome shotgun (WGS) entry which is preliminary data.</text>
</comment>
<evidence type="ECO:0000313" key="10">
    <source>
        <dbReference type="EMBL" id="MEF7613172.1"/>
    </source>
</evidence>
<keyword evidence="3 4" id="KW-0597">Phosphoprotein</keyword>
<gene>
    <name evidence="10" type="ORF">V4F39_04550</name>
</gene>
<dbReference type="CDD" id="cd00082">
    <property type="entry name" value="HisKA"/>
    <property type="match status" value="1"/>
</dbReference>
<dbReference type="Pfam" id="PF00072">
    <property type="entry name" value="Response_reg"/>
    <property type="match status" value="1"/>
</dbReference>
<dbReference type="Gene3D" id="3.30.450.20">
    <property type="entry name" value="PAS domain"/>
    <property type="match status" value="2"/>
</dbReference>
<dbReference type="SMART" id="SM00387">
    <property type="entry name" value="HATPase_c"/>
    <property type="match status" value="1"/>
</dbReference>
<evidence type="ECO:0000259" key="7">
    <source>
        <dbReference type="PROSITE" id="PS50109"/>
    </source>
</evidence>
<evidence type="ECO:0000256" key="1">
    <source>
        <dbReference type="ARBA" id="ARBA00000085"/>
    </source>
</evidence>
<keyword evidence="10" id="KW-0547">Nucleotide-binding</keyword>
<dbReference type="PROSITE" id="PS50113">
    <property type="entry name" value="PAC"/>
    <property type="match status" value="1"/>
</dbReference>
<dbReference type="PROSITE" id="PS50109">
    <property type="entry name" value="HIS_KIN"/>
    <property type="match status" value="1"/>
</dbReference>
<proteinExistence type="predicted"/>
<dbReference type="EC" id="2.7.13.3" evidence="2"/>
<feature type="domain" description="Response regulatory" evidence="8">
    <location>
        <begin position="796"/>
        <end position="912"/>
    </location>
</feature>
<dbReference type="GO" id="GO:0005524">
    <property type="term" value="F:ATP binding"/>
    <property type="evidence" value="ECO:0007669"/>
    <property type="project" value="UniProtKB-KW"/>
</dbReference>
<dbReference type="SUPFAM" id="SSF52172">
    <property type="entry name" value="CheY-like"/>
    <property type="match status" value="1"/>
</dbReference>
<dbReference type="InterPro" id="IPR035965">
    <property type="entry name" value="PAS-like_dom_sf"/>
</dbReference>
<dbReference type="Pfam" id="PF08448">
    <property type="entry name" value="PAS_4"/>
    <property type="match status" value="1"/>
</dbReference>
<dbReference type="InterPro" id="IPR005467">
    <property type="entry name" value="His_kinase_dom"/>
</dbReference>
<dbReference type="SUPFAM" id="SSF55781">
    <property type="entry name" value="GAF domain-like"/>
    <property type="match status" value="1"/>
</dbReference>
<keyword evidence="5" id="KW-0175">Coiled coil</keyword>